<sequence>MAQSTGSTTPSEDIDFHSPTQVISKQSTKKSQMSPMTSVIIKKLDATDCKDHLDNWALGIAIQICKLTNKKQNEAMAEIAMTIYKISKQ</sequence>
<evidence type="ECO:0000313" key="2">
    <source>
        <dbReference type="Proteomes" id="UP000887565"/>
    </source>
</evidence>
<accession>A0A915JAJ7</accession>
<organism evidence="2 3">
    <name type="scientific">Romanomermis culicivorax</name>
    <name type="common">Nematode worm</name>
    <dbReference type="NCBI Taxonomy" id="13658"/>
    <lineage>
        <taxon>Eukaryota</taxon>
        <taxon>Metazoa</taxon>
        <taxon>Ecdysozoa</taxon>
        <taxon>Nematoda</taxon>
        <taxon>Enoplea</taxon>
        <taxon>Dorylaimia</taxon>
        <taxon>Mermithida</taxon>
        <taxon>Mermithoidea</taxon>
        <taxon>Mermithidae</taxon>
        <taxon>Romanomermis</taxon>
    </lineage>
</organism>
<name>A0A915JAJ7_ROMCU</name>
<dbReference type="Proteomes" id="UP000887565">
    <property type="component" value="Unplaced"/>
</dbReference>
<reference evidence="3" key="1">
    <citation type="submission" date="2022-11" db="UniProtKB">
        <authorList>
            <consortium name="WormBaseParasite"/>
        </authorList>
    </citation>
    <scope>IDENTIFICATION</scope>
</reference>
<proteinExistence type="predicted"/>
<feature type="region of interest" description="Disordered" evidence="1">
    <location>
        <begin position="1"/>
        <end position="34"/>
    </location>
</feature>
<dbReference type="AlphaFoldDB" id="A0A915JAJ7"/>
<evidence type="ECO:0000313" key="3">
    <source>
        <dbReference type="WBParaSite" id="nRc.2.0.1.t23177-RA"/>
    </source>
</evidence>
<dbReference type="WBParaSite" id="nRc.2.0.1.t23177-RA">
    <property type="protein sequence ID" value="nRc.2.0.1.t23177-RA"/>
    <property type="gene ID" value="nRc.2.0.1.g23177"/>
</dbReference>
<evidence type="ECO:0000256" key="1">
    <source>
        <dbReference type="SAM" id="MobiDB-lite"/>
    </source>
</evidence>
<keyword evidence="2" id="KW-1185">Reference proteome</keyword>
<feature type="compositionally biased region" description="Polar residues" evidence="1">
    <location>
        <begin position="18"/>
        <end position="34"/>
    </location>
</feature>
<feature type="compositionally biased region" description="Polar residues" evidence="1">
    <location>
        <begin position="1"/>
        <end position="11"/>
    </location>
</feature>
<protein>
    <submittedName>
        <fullName evidence="3">Uncharacterized protein</fullName>
    </submittedName>
</protein>